<dbReference type="VEuPathDB" id="FungiDB:BO97DRAFT_429765"/>
<dbReference type="OrthoDB" id="3485059at2759"/>
<dbReference type="Proteomes" id="UP000248961">
    <property type="component" value="Unassembled WGS sequence"/>
</dbReference>
<dbReference type="RefSeq" id="XP_025546122.1">
    <property type="nucleotide sequence ID" value="XM_025697385.1"/>
</dbReference>
<dbReference type="Pfam" id="PF12296">
    <property type="entry name" value="HsbA"/>
    <property type="match status" value="1"/>
</dbReference>
<reference evidence="1 2" key="1">
    <citation type="submission" date="2018-02" db="EMBL/GenBank/DDBJ databases">
        <title>The genomes of Aspergillus section Nigri reveals drivers in fungal speciation.</title>
        <authorList>
            <consortium name="DOE Joint Genome Institute"/>
            <person name="Vesth T.C."/>
            <person name="Nybo J."/>
            <person name="Theobald S."/>
            <person name="Brandl J."/>
            <person name="Frisvad J.C."/>
            <person name="Nielsen K.F."/>
            <person name="Lyhne E.K."/>
            <person name="Kogle M.E."/>
            <person name="Kuo A."/>
            <person name="Riley R."/>
            <person name="Clum A."/>
            <person name="Nolan M."/>
            <person name="Lipzen A."/>
            <person name="Salamov A."/>
            <person name="Henrissat B."/>
            <person name="Wiebenga A."/>
            <person name="De vries R.P."/>
            <person name="Grigoriev I.V."/>
            <person name="Mortensen U.H."/>
            <person name="Andersen M.R."/>
            <person name="Baker S.E."/>
        </authorList>
    </citation>
    <scope>NUCLEOTIDE SEQUENCE [LARGE SCALE GENOMIC DNA]</scope>
    <source>
        <strain evidence="1 2">CBS 101889</strain>
    </source>
</reference>
<dbReference type="GeneID" id="37201674"/>
<dbReference type="Gene3D" id="1.20.1280.140">
    <property type="match status" value="1"/>
</dbReference>
<dbReference type="EMBL" id="KZ824344">
    <property type="protein sequence ID" value="RAL06968.1"/>
    <property type="molecule type" value="Genomic_DNA"/>
</dbReference>
<keyword evidence="2" id="KW-1185">Reference proteome</keyword>
<name>A0A395HJ90_ASPHC</name>
<protein>
    <submittedName>
        <fullName evidence="1">Uncharacterized protein</fullName>
    </submittedName>
</protein>
<dbReference type="AlphaFoldDB" id="A0A395HJ90"/>
<proteinExistence type="predicted"/>
<sequence length="158" mass="16635">MVPRRGLSPTQVLEPLLSSTTRSSDWRGREGRTPTGEFLRPVFGCGDGPLLTVSGTFEHSACNPTYSPATFATASSTRVTNSVTGLKPDILAILDKLVDNKPGFTSVGVVNIVKANLQSLRNLTNVLSTEIQAKVTTADKATIASGIVEALPATPVLI</sequence>
<evidence type="ECO:0000313" key="1">
    <source>
        <dbReference type="EMBL" id="RAL06968.1"/>
    </source>
</evidence>
<organism evidence="1 2">
    <name type="scientific">Aspergillus homomorphus (strain CBS 101889)</name>
    <dbReference type="NCBI Taxonomy" id="1450537"/>
    <lineage>
        <taxon>Eukaryota</taxon>
        <taxon>Fungi</taxon>
        <taxon>Dikarya</taxon>
        <taxon>Ascomycota</taxon>
        <taxon>Pezizomycotina</taxon>
        <taxon>Eurotiomycetes</taxon>
        <taxon>Eurotiomycetidae</taxon>
        <taxon>Eurotiales</taxon>
        <taxon>Aspergillaceae</taxon>
        <taxon>Aspergillus</taxon>
        <taxon>Aspergillus subgen. Circumdati</taxon>
    </lineage>
</organism>
<evidence type="ECO:0000313" key="2">
    <source>
        <dbReference type="Proteomes" id="UP000248961"/>
    </source>
</evidence>
<gene>
    <name evidence="1" type="ORF">BO97DRAFT_429765</name>
</gene>
<dbReference type="InterPro" id="IPR021054">
    <property type="entry name" value="Cell_wall_mannoprotein_1"/>
</dbReference>
<accession>A0A395HJ90</accession>